<dbReference type="Pfam" id="PF19038">
    <property type="entry name" value="Fuz_longin_3"/>
    <property type="match status" value="1"/>
</dbReference>
<dbReference type="GO" id="GO:0006914">
    <property type="term" value="P:autophagy"/>
    <property type="evidence" value="ECO:0007669"/>
    <property type="project" value="UniProtKB-UniRule"/>
</dbReference>
<feature type="region of interest" description="Disordered" evidence="4">
    <location>
        <begin position="1"/>
        <end position="34"/>
    </location>
</feature>
<dbReference type="Pfam" id="PF19037">
    <property type="entry name" value="Fuz_longin_2"/>
    <property type="match status" value="1"/>
</dbReference>
<dbReference type="PRINTS" id="PR01546">
    <property type="entry name" value="YEAST73DUF"/>
</dbReference>
<dbReference type="Proteomes" id="UP000271241">
    <property type="component" value="Unassembled WGS sequence"/>
</dbReference>
<keyword evidence="3" id="KW-0072">Autophagy</keyword>
<dbReference type="PANTHER" id="PTHR13027">
    <property type="entry name" value="SAND PROTEIN-RELATED"/>
    <property type="match status" value="1"/>
</dbReference>
<dbReference type="EMBL" id="KZ992983">
    <property type="protein sequence ID" value="RKP05985.1"/>
    <property type="molecule type" value="Genomic_DNA"/>
</dbReference>
<dbReference type="GO" id="GO:0006623">
    <property type="term" value="P:protein targeting to vacuole"/>
    <property type="evidence" value="ECO:0007669"/>
    <property type="project" value="UniProtKB-UniRule"/>
</dbReference>
<dbReference type="OrthoDB" id="272411at2759"/>
<dbReference type="SUPFAM" id="SSF64356">
    <property type="entry name" value="SNARE-like"/>
    <property type="match status" value="1"/>
</dbReference>
<dbReference type="PANTHER" id="PTHR13027:SF7">
    <property type="entry name" value="VACUOLAR FUSION PROTEIN MON1 HOMOLOG"/>
    <property type="match status" value="1"/>
</dbReference>
<reference evidence="9" key="1">
    <citation type="journal article" date="2018" name="Nat. Microbiol.">
        <title>Leveraging single-cell genomics to expand the fungal tree of life.</title>
        <authorList>
            <person name="Ahrendt S.R."/>
            <person name="Quandt C.A."/>
            <person name="Ciobanu D."/>
            <person name="Clum A."/>
            <person name="Salamov A."/>
            <person name="Andreopoulos B."/>
            <person name="Cheng J.F."/>
            <person name="Woyke T."/>
            <person name="Pelin A."/>
            <person name="Henrissat B."/>
            <person name="Reynolds N.K."/>
            <person name="Benny G.L."/>
            <person name="Smith M.E."/>
            <person name="James T.Y."/>
            <person name="Grigoriev I.V."/>
        </authorList>
    </citation>
    <scope>NUCLEOTIDE SEQUENCE [LARGE SCALE GENOMIC DNA]</scope>
    <source>
        <strain evidence="9">RSA 1356</strain>
    </source>
</reference>
<dbReference type="Pfam" id="PF19036">
    <property type="entry name" value="Fuz_longin_1"/>
    <property type="match status" value="1"/>
</dbReference>
<feature type="domain" description="FUZ/MON1/HPS1 third Longin" evidence="7">
    <location>
        <begin position="326"/>
        <end position="424"/>
    </location>
</feature>
<evidence type="ECO:0000256" key="4">
    <source>
        <dbReference type="SAM" id="MobiDB-lite"/>
    </source>
</evidence>
<comment type="similarity">
    <text evidence="3">Belongs to the MON1/SAND family.</text>
</comment>
<feature type="domain" description="FUZ/MON1/HPS1 second Longin" evidence="6">
    <location>
        <begin position="204"/>
        <end position="297"/>
    </location>
</feature>
<dbReference type="AlphaFoldDB" id="A0A4P9XJQ2"/>
<dbReference type="GO" id="GO:0016192">
    <property type="term" value="P:vesicle-mediated transport"/>
    <property type="evidence" value="ECO:0007669"/>
    <property type="project" value="InterPro"/>
</dbReference>
<evidence type="ECO:0000259" key="7">
    <source>
        <dbReference type="Pfam" id="PF19038"/>
    </source>
</evidence>
<feature type="domain" description="FUZ/MON1/HPS1 first Longin" evidence="5">
    <location>
        <begin position="41"/>
        <end position="163"/>
    </location>
</feature>
<keyword evidence="9" id="KW-1185">Reference proteome</keyword>
<evidence type="ECO:0000256" key="1">
    <source>
        <dbReference type="ARBA" id="ARBA00004380"/>
    </source>
</evidence>
<keyword evidence="3" id="KW-0967">Endosome</keyword>
<evidence type="ECO:0000256" key="3">
    <source>
        <dbReference type="RuleBase" id="RU367048"/>
    </source>
</evidence>
<dbReference type="GO" id="GO:0032585">
    <property type="term" value="C:multivesicular body membrane"/>
    <property type="evidence" value="ECO:0007669"/>
    <property type="project" value="UniProtKB-SubCell"/>
</dbReference>
<dbReference type="STRING" id="78915.A0A4P9XJQ2"/>
<evidence type="ECO:0000259" key="5">
    <source>
        <dbReference type="Pfam" id="PF19036"/>
    </source>
</evidence>
<dbReference type="InterPro" id="IPR043972">
    <property type="entry name" value="FUZ/MON1/HPS1_longin_1"/>
</dbReference>
<keyword evidence="3" id="KW-0926">Vacuole</keyword>
<organism evidence="8 9">
    <name type="scientific">Thamnocephalis sphaerospora</name>
    <dbReference type="NCBI Taxonomy" id="78915"/>
    <lineage>
        <taxon>Eukaryota</taxon>
        <taxon>Fungi</taxon>
        <taxon>Fungi incertae sedis</taxon>
        <taxon>Zoopagomycota</taxon>
        <taxon>Zoopagomycotina</taxon>
        <taxon>Zoopagomycetes</taxon>
        <taxon>Zoopagales</taxon>
        <taxon>Sigmoideomycetaceae</taxon>
        <taxon>Thamnocephalis</taxon>
    </lineage>
</organism>
<evidence type="ECO:0000256" key="2">
    <source>
        <dbReference type="ARBA" id="ARBA00018132"/>
    </source>
</evidence>
<sequence length="435" mass="48051">MEDVGAVEPVGGQPVNGSAASTVKGAASHDSQESTWSKEKKHFFILSSAGKPVYARYGEEADVSSYLGVAQAIISSFESSGDQIRCLNAGRHRFVFLNRNPLYLVVVSHTGESEAQLRSQLSLLYNQLLSIMTAPQITRLYSKRINFDLRRFLAGTDNLFDSLVDSLSSCSSMELKSIRCARLEAPVRSAITQALKSCRIKDIRYAAVFVNGRIASYSQPRSHPLHPFDLQILSNMVHTSTKYGAGETWTPLCLPRWNHTAFVNVYVNHLSPNVCVVALARDKDAFFALSAYQTKLTQVKSALRAYCYACLTSAVVASVADIGIPGLRHCMFRSTQSKQIAIAEPITYNEGDQQRLFGLYQHASGLLHARSAPIMVHYHTTATETLMAWSSASFELYAVFGPFISKSSVITAVNTLIRWIQKAEDALFVSRPLLF</sequence>
<evidence type="ECO:0000259" key="6">
    <source>
        <dbReference type="Pfam" id="PF19037"/>
    </source>
</evidence>
<evidence type="ECO:0000313" key="9">
    <source>
        <dbReference type="Proteomes" id="UP000271241"/>
    </source>
</evidence>
<comment type="subcellular location">
    <subcellularLocation>
        <location evidence="3">Endosome</location>
        <location evidence="3">Multivesicular body membrane</location>
        <topology evidence="3">Peripheral membrane protein</topology>
    </subcellularLocation>
    <subcellularLocation>
        <location evidence="1 3">Prevacuolar compartment membrane</location>
        <topology evidence="1 3">Peripheral membrane protein</topology>
    </subcellularLocation>
    <subcellularLocation>
        <location evidence="3">Vacuole membrane</location>
        <topology evidence="3">Peripheral membrane protein</topology>
    </subcellularLocation>
</comment>
<evidence type="ECO:0000313" key="8">
    <source>
        <dbReference type="EMBL" id="RKP05985.1"/>
    </source>
</evidence>
<dbReference type="InterPro" id="IPR043971">
    <property type="entry name" value="FUZ/MON1/HPS1_longin_2"/>
</dbReference>
<dbReference type="GO" id="GO:0005774">
    <property type="term" value="C:vacuolar membrane"/>
    <property type="evidence" value="ECO:0007669"/>
    <property type="project" value="UniProtKB-SubCell"/>
</dbReference>
<keyword evidence="3" id="KW-0653">Protein transport</keyword>
<dbReference type="GO" id="GO:0035658">
    <property type="term" value="C:Mon1-Ccz1 complex"/>
    <property type="evidence" value="ECO:0007669"/>
    <property type="project" value="TreeGrafter"/>
</dbReference>
<dbReference type="InterPro" id="IPR011012">
    <property type="entry name" value="Longin-like_dom_sf"/>
</dbReference>
<keyword evidence="3" id="KW-0472">Membrane</keyword>
<name>A0A4P9XJQ2_9FUNG</name>
<protein>
    <recommendedName>
        <fullName evidence="2 3">Vacuolar fusion protein MON1</fullName>
    </recommendedName>
</protein>
<accession>A0A4P9XJQ2</accession>
<dbReference type="InterPro" id="IPR004353">
    <property type="entry name" value="Mon1"/>
</dbReference>
<proteinExistence type="inferred from homology"/>
<dbReference type="InterPro" id="IPR043970">
    <property type="entry name" value="FUZ/MON1/HPS1_longin_3"/>
</dbReference>
<keyword evidence="3" id="KW-0813">Transport</keyword>
<gene>
    <name evidence="8" type="ORF">THASP1DRAFT_19058</name>
</gene>
<comment type="function">
    <text evidence="3">Required for multiple vacuole delivery pathways including the cytoplasm to vacuole transport (Cvt), autophagy, pexophagy and endocytosis.</text>
</comment>